<dbReference type="AlphaFoldDB" id="A0A368JJK8"/>
<comment type="caution">
    <text evidence="2">The sequence shown here is derived from an EMBL/GenBank/DDBJ whole genome shotgun (WGS) entry which is preliminary data.</text>
</comment>
<dbReference type="PANTHER" id="PTHR37299">
    <property type="entry name" value="TRANSCRIPTIONAL REGULATOR-RELATED"/>
    <property type="match status" value="1"/>
</dbReference>
<feature type="domain" description="HTH LytTR-type" evidence="1">
    <location>
        <begin position="20"/>
        <end position="124"/>
    </location>
</feature>
<keyword evidence="3" id="KW-1185">Reference proteome</keyword>
<dbReference type="GO" id="GO:0003677">
    <property type="term" value="F:DNA binding"/>
    <property type="evidence" value="ECO:0007669"/>
    <property type="project" value="InterPro"/>
</dbReference>
<dbReference type="RefSeq" id="WP_114407654.1">
    <property type="nucleotide sequence ID" value="NZ_QOWE01000016.1"/>
</dbReference>
<dbReference type="OrthoDB" id="800024at2"/>
<sequence length="125" mass="14049">MLIPASTSSASDASDSVLQLYFRGSRQHVFQASDLVCLQGDGNYTWLHWRNRPSIIMPKTLKQLAGMLPADGFVRVHRNSIVNCEYIERVERLKTGLGAIHLLNGTVVPVSRRRWEVISELLCNA</sequence>
<protein>
    <submittedName>
        <fullName evidence="2">LytTR family transcriptional regulator</fullName>
    </submittedName>
</protein>
<dbReference type="Gene3D" id="2.40.50.1020">
    <property type="entry name" value="LytTr DNA-binding domain"/>
    <property type="match status" value="1"/>
</dbReference>
<dbReference type="GO" id="GO:0000156">
    <property type="term" value="F:phosphorelay response regulator activity"/>
    <property type="evidence" value="ECO:0007669"/>
    <property type="project" value="InterPro"/>
</dbReference>
<dbReference type="Proteomes" id="UP000253383">
    <property type="component" value="Unassembled WGS sequence"/>
</dbReference>
<name>A0A368JJK8_9BACT</name>
<dbReference type="PANTHER" id="PTHR37299:SF1">
    <property type="entry name" value="STAGE 0 SPORULATION PROTEIN A HOMOLOG"/>
    <property type="match status" value="1"/>
</dbReference>
<dbReference type="SMART" id="SM00850">
    <property type="entry name" value="LytTR"/>
    <property type="match status" value="1"/>
</dbReference>
<evidence type="ECO:0000313" key="3">
    <source>
        <dbReference type="Proteomes" id="UP000253383"/>
    </source>
</evidence>
<dbReference type="PROSITE" id="PS50930">
    <property type="entry name" value="HTH_LYTTR"/>
    <property type="match status" value="1"/>
</dbReference>
<gene>
    <name evidence="2" type="ORF">DUE52_19165</name>
</gene>
<accession>A0A368JJK8</accession>
<dbReference type="Pfam" id="PF04397">
    <property type="entry name" value="LytTR"/>
    <property type="match status" value="1"/>
</dbReference>
<organism evidence="2 3">
    <name type="scientific">Larkinella punicea</name>
    <dbReference type="NCBI Taxonomy" id="2315727"/>
    <lineage>
        <taxon>Bacteria</taxon>
        <taxon>Pseudomonadati</taxon>
        <taxon>Bacteroidota</taxon>
        <taxon>Cytophagia</taxon>
        <taxon>Cytophagales</taxon>
        <taxon>Spirosomataceae</taxon>
        <taxon>Larkinella</taxon>
    </lineage>
</organism>
<reference evidence="2 3" key="1">
    <citation type="submission" date="2018-07" db="EMBL/GenBank/DDBJ databases">
        <title>Genome analysis of Larkinella rosea.</title>
        <authorList>
            <person name="Zhou Z."/>
            <person name="Wang G."/>
        </authorList>
    </citation>
    <scope>NUCLEOTIDE SEQUENCE [LARGE SCALE GENOMIC DNA]</scope>
    <source>
        <strain evidence="3">zzj9</strain>
    </source>
</reference>
<proteinExistence type="predicted"/>
<dbReference type="EMBL" id="QOWE01000016">
    <property type="protein sequence ID" value="RCR67849.1"/>
    <property type="molecule type" value="Genomic_DNA"/>
</dbReference>
<evidence type="ECO:0000259" key="1">
    <source>
        <dbReference type="PROSITE" id="PS50930"/>
    </source>
</evidence>
<evidence type="ECO:0000313" key="2">
    <source>
        <dbReference type="EMBL" id="RCR67849.1"/>
    </source>
</evidence>
<dbReference type="InterPro" id="IPR046947">
    <property type="entry name" value="LytR-like"/>
</dbReference>
<dbReference type="InterPro" id="IPR007492">
    <property type="entry name" value="LytTR_DNA-bd_dom"/>
</dbReference>